<feature type="transmembrane region" description="Helical" evidence="1">
    <location>
        <begin position="140"/>
        <end position="158"/>
    </location>
</feature>
<keyword evidence="1" id="KW-0812">Transmembrane</keyword>
<dbReference type="EMBL" id="JAULSX010000002">
    <property type="protein sequence ID" value="KAK3496912.1"/>
    <property type="molecule type" value="Genomic_DNA"/>
</dbReference>
<comment type="caution">
    <text evidence="2">The sequence shown here is derived from an EMBL/GenBank/DDBJ whole genome shotgun (WGS) entry which is preliminary data.</text>
</comment>
<sequence>MRLRATTKASRELNLARGCGDGDIRHRQQCHDTLQSKGKLLLSNASCRCFSCSTNIMVLLLRILHSTLSPCAIMAQGRRRTDTKGNVVTTISRNGAFICSHSLRDRARPSIAAVLVTLPKALPVQSTPSSRAEVQVIRQIWNIMIGSPWSISILYIAFSHP</sequence>
<organism evidence="2 3">
    <name type="scientific">Neurospora hispaniola</name>
    <dbReference type="NCBI Taxonomy" id="588809"/>
    <lineage>
        <taxon>Eukaryota</taxon>
        <taxon>Fungi</taxon>
        <taxon>Dikarya</taxon>
        <taxon>Ascomycota</taxon>
        <taxon>Pezizomycotina</taxon>
        <taxon>Sordariomycetes</taxon>
        <taxon>Sordariomycetidae</taxon>
        <taxon>Sordariales</taxon>
        <taxon>Sordariaceae</taxon>
        <taxon>Neurospora</taxon>
    </lineage>
</organism>
<name>A0AAJ0MTE0_9PEZI</name>
<keyword evidence="1" id="KW-1133">Transmembrane helix</keyword>
<accession>A0AAJ0MTE0</accession>
<dbReference type="RefSeq" id="XP_062695176.1">
    <property type="nucleotide sequence ID" value="XM_062841651.1"/>
</dbReference>
<keyword evidence="3" id="KW-1185">Reference proteome</keyword>
<keyword evidence="1" id="KW-0472">Membrane</keyword>
<dbReference type="AlphaFoldDB" id="A0AAJ0MTE0"/>
<evidence type="ECO:0000256" key="1">
    <source>
        <dbReference type="SAM" id="Phobius"/>
    </source>
</evidence>
<evidence type="ECO:0000313" key="3">
    <source>
        <dbReference type="Proteomes" id="UP001285908"/>
    </source>
</evidence>
<reference evidence="2 3" key="1">
    <citation type="journal article" date="2023" name="Mol. Phylogenet. Evol.">
        <title>Genome-scale phylogeny and comparative genomics of the fungal order Sordariales.</title>
        <authorList>
            <person name="Hensen N."/>
            <person name="Bonometti L."/>
            <person name="Westerberg I."/>
            <person name="Brannstrom I.O."/>
            <person name="Guillou S."/>
            <person name="Cros-Aarteil S."/>
            <person name="Calhoun S."/>
            <person name="Haridas S."/>
            <person name="Kuo A."/>
            <person name="Mondo S."/>
            <person name="Pangilinan J."/>
            <person name="Riley R."/>
            <person name="LaButti K."/>
            <person name="Andreopoulos B."/>
            <person name="Lipzen A."/>
            <person name="Chen C."/>
            <person name="Yan M."/>
            <person name="Daum C."/>
            <person name="Ng V."/>
            <person name="Clum A."/>
            <person name="Steindorff A."/>
            <person name="Ohm R.A."/>
            <person name="Martin F."/>
            <person name="Silar P."/>
            <person name="Natvig D.O."/>
            <person name="Lalanne C."/>
            <person name="Gautier V."/>
            <person name="Ament-Velasquez S.L."/>
            <person name="Kruys A."/>
            <person name="Hutchinson M.I."/>
            <person name="Powell A.J."/>
            <person name="Barry K."/>
            <person name="Miller A.N."/>
            <person name="Grigoriev I.V."/>
            <person name="Debuchy R."/>
            <person name="Gladieux P."/>
            <person name="Hiltunen Thoren M."/>
            <person name="Johannesson H."/>
        </authorList>
    </citation>
    <scope>NUCLEOTIDE SEQUENCE [LARGE SCALE GENOMIC DNA]</scope>
    <source>
        <strain evidence="2 3">FGSC 10403</strain>
    </source>
</reference>
<protein>
    <submittedName>
        <fullName evidence="2">Uncharacterized protein</fullName>
    </submittedName>
</protein>
<proteinExistence type="predicted"/>
<gene>
    <name evidence="2" type="ORF">B0T23DRAFT_69015</name>
</gene>
<dbReference type="Proteomes" id="UP001285908">
    <property type="component" value="Unassembled WGS sequence"/>
</dbReference>
<dbReference type="GeneID" id="87879273"/>
<evidence type="ECO:0000313" key="2">
    <source>
        <dbReference type="EMBL" id="KAK3496912.1"/>
    </source>
</evidence>